<dbReference type="AlphaFoldDB" id="A0A5C3E2S9"/>
<dbReference type="InterPro" id="IPR050863">
    <property type="entry name" value="CenT-Element_Derived"/>
</dbReference>
<dbReference type="PROSITE" id="PS51253">
    <property type="entry name" value="HTH_CENPB"/>
    <property type="match status" value="1"/>
</dbReference>
<gene>
    <name evidence="4" type="ORF">UTRI_10133</name>
</gene>
<feature type="region of interest" description="Disordered" evidence="2">
    <location>
        <begin position="405"/>
        <end position="431"/>
    </location>
</feature>
<keyword evidence="5" id="KW-1185">Reference proteome</keyword>
<dbReference type="OrthoDB" id="3265672at2759"/>
<feature type="compositionally biased region" description="Low complexity" evidence="2">
    <location>
        <begin position="565"/>
        <end position="579"/>
    </location>
</feature>
<evidence type="ECO:0000313" key="4">
    <source>
        <dbReference type="EMBL" id="SPO23826.1"/>
    </source>
</evidence>
<dbReference type="PANTHER" id="PTHR19303">
    <property type="entry name" value="TRANSPOSON"/>
    <property type="match status" value="1"/>
</dbReference>
<dbReference type="GO" id="GO:0005634">
    <property type="term" value="C:nucleus"/>
    <property type="evidence" value="ECO:0007669"/>
    <property type="project" value="TreeGrafter"/>
</dbReference>
<dbReference type="GO" id="GO:0003677">
    <property type="term" value="F:DNA binding"/>
    <property type="evidence" value="ECO:0007669"/>
    <property type="project" value="UniProtKB-KW"/>
</dbReference>
<dbReference type="PANTHER" id="PTHR19303:SF74">
    <property type="entry name" value="POGO TRANSPOSABLE ELEMENT WITH KRAB DOMAIN"/>
    <property type="match status" value="1"/>
</dbReference>
<evidence type="ECO:0000256" key="2">
    <source>
        <dbReference type="SAM" id="MobiDB-lite"/>
    </source>
</evidence>
<evidence type="ECO:0000259" key="3">
    <source>
        <dbReference type="PROSITE" id="PS51253"/>
    </source>
</evidence>
<feature type="region of interest" description="Disordered" evidence="2">
    <location>
        <begin position="527"/>
        <end position="579"/>
    </location>
</feature>
<dbReference type="Pfam" id="PF03221">
    <property type="entry name" value="HTH_Tnp_Tc5"/>
    <property type="match status" value="1"/>
</dbReference>
<feature type="region of interest" description="Disordered" evidence="2">
    <location>
        <begin position="1"/>
        <end position="27"/>
    </location>
</feature>
<keyword evidence="1" id="KW-0238">DNA-binding</keyword>
<feature type="compositionally biased region" description="Polar residues" evidence="2">
    <location>
        <begin position="413"/>
        <end position="431"/>
    </location>
</feature>
<dbReference type="SUPFAM" id="SSF46689">
    <property type="entry name" value="Homeodomain-like"/>
    <property type="match status" value="1"/>
</dbReference>
<sequence>MTTPSVSKRSTTSRAARAADHDQQEARLQQAAAELGNGTYSSIRKAAAANNVPESTLRGRLSGVPTIKEGHASMQALTPAAETALLEHIRRCACSGFPLTPAQIRDYANTVSHGIPGCSDAPNVGRNWLQGFLLRHPSIRSHWSRCLDNAQLTGTDKHGIQQWYQQLGNIVNEYSVASTNIFNMDETGFRFGQGGSERVIVPSGDQAARFKAQPGTRESATAIECIGTGGQVLLPVIITKGASHMVGEHRKMANVPASWHFAKTDRGWTTQELAVDWLKTVFDANTTPSTPSQWRLLIIDGHNSHTSTEFLVAAWNRRIIPFCFPAHSTHIMQPLDVSVFGPVSAAYKQIINNLAPQSVSDVNRSQFVTFYAQAREKALTPTAARKAFADCGIAVRPNAEKVLSRLAGHKQAQRTGTPQQSPLQEHLPPQTSTAVSSVLDSFRHEPNPRDASSIKNTLMQAFEGPHASIAVLKAENKLLQEQEERRRQAAKKTKGKKKVGEQMILSKDIMITRQHAEQELVRKKPAIAARQKQERRKKQRQQEKRAALPPSAMISDGDKACADHNNSASASSTNPTTSAVPEIINMLDDGEPLSPIEDNDIDPACFYDNVPVASSSRVKL</sequence>
<protein>
    <submittedName>
        <fullName evidence="4">Related to transposase</fullName>
    </submittedName>
</protein>
<dbReference type="InterPro" id="IPR004875">
    <property type="entry name" value="DDE_SF_endonuclease_dom"/>
</dbReference>
<accession>A0A5C3E2S9</accession>
<reference evidence="4 5" key="1">
    <citation type="submission" date="2018-03" db="EMBL/GenBank/DDBJ databases">
        <authorList>
            <person name="Guldener U."/>
        </authorList>
    </citation>
    <scope>NUCLEOTIDE SEQUENCE [LARGE SCALE GENOMIC DNA]</scope>
    <source>
        <strain evidence="4 5">NBRC100155</strain>
    </source>
</reference>
<feature type="domain" description="HTH CENPB-type" evidence="3">
    <location>
        <begin position="69"/>
        <end position="142"/>
    </location>
</feature>
<evidence type="ECO:0000256" key="1">
    <source>
        <dbReference type="ARBA" id="ARBA00023125"/>
    </source>
</evidence>
<dbReference type="InterPro" id="IPR009057">
    <property type="entry name" value="Homeodomain-like_sf"/>
</dbReference>
<dbReference type="EMBL" id="OOIN01000006">
    <property type="protein sequence ID" value="SPO23826.1"/>
    <property type="molecule type" value="Genomic_DNA"/>
</dbReference>
<proteinExistence type="predicted"/>
<organism evidence="4 5">
    <name type="scientific">Ustilago trichophora</name>
    <dbReference type="NCBI Taxonomy" id="86804"/>
    <lineage>
        <taxon>Eukaryota</taxon>
        <taxon>Fungi</taxon>
        <taxon>Dikarya</taxon>
        <taxon>Basidiomycota</taxon>
        <taxon>Ustilaginomycotina</taxon>
        <taxon>Ustilaginomycetes</taxon>
        <taxon>Ustilaginales</taxon>
        <taxon>Ustilaginaceae</taxon>
        <taxon>Ustilago</taxon>
    </lineage>
</organism>
<dbReference type="Pfam" id="PF03184">
    <property type="entry name" value="DDE_1"/>
    <property type="match status" value="1"/>
</dbReference>
<dbReference type="Proteomes" id="UP000324022">
    <property type="component" value="Unassembled WGS sequence"/>
</dbReference>
<name>A0A5C3E2S9_9BASI</name>
<dbReference type="InterPro" id="IPR006600">
    <property type="entry name" value="HTH_CenpB_DNA-bd_dom"/>
</dbReference>
<evidence type="ECO:0000313" key="5">
    <source>
        <dbReference type="Proteomes" id="UP000324022"/>
    </source>
</evidence>
<dbReference type="SMART" id="SM00674">
    <property type="entry name" value="CENPB"/>
    <property type="match status" value="1"/>
</dbReference>